<sequence length="1104" mass="120753">MLKKKDLLYLLYLLLLPLAMHAQVTTGSVTGTVKAPDGKGMDGATVIVTHTPSGTRYSNVSRKNGAFTLAGLRVGGPYTLLVQYVGYKPQTVEGFSISLGDAYNITVTLGEEDIKMLEGVEVRSAARKGATEKSGASTTFNSRMLATLPSYNRSITDFTRLTPQSNGGNSFAGRSGYYNNLKVDGANLNNNFGLSTDPLPGGGAQPISLDAFDEISVNIAPVDVRQSGFTGAGINAVTKSGTNEFHGSAFGYYRNQSFNGRNVGDVRLDEAAKSSRTNFGASLGGPIIKNKLFFFVNGEYEKNSGQQISNFVPANSTHDGNHSDVSLDSLAKLAQFLKDTYHYDPGAFDGYPAADRYNYKYLVKLDWNINNHNKLTAKFSDFVSNEDPSSINGNSIIGGGGFSIIGSTNSISTLPNNRLSQKAATFANSVYGFKHTVRTGTLELNSNYGRISNSLLLTASKVRDTRITNSSPFPFVDIFDGGSTPNNYMSFGYEPFSYNNDVINNVYSVTDNFTYYTGKHTLTAGVNYEYQLVGNMFMPGAQSYYAYNSLNDFITQQAPVYYSYAYSLVPGQKAVYSAELKYGQLGFYAQDEINVTPKLKVTVGLRADRPVYIEKALENPAITALSLPDADGNFTHYNGQWPNSRFVMSPRVGARWDVLGDKSLILRGSMGIFNGIAPFVWLTNMPTNSGMYQNSVALKNTNPDDAKVLAGMTFNPNIDAYAGKFPPVAGTSVPTNIVVVDPNFKFPQVFRTDFAVDKSLGNGFNVTVEGMVTKDINAIWMRNANLKDATGLANGPDNRPRYISAAPADRYLYPGISSAIVLENTSKGYSYAFTGILSKNFAKGFYGSIAYTYTKAKDVTANGGSQAFSIWNSNATVGTSNTQELYNSSSAIPHRIVSVLSYRIEYVNHGATTLSLVYQGAPSGTVTYRLNGDMNGDGNNQDLLYVPKTARELTFESYTATVGGVTYTYTPEQQAAAFDKFINNSPYLSKRRGQYTERNSALMPWYSNLSARFLQDFFIRTRNQQHTLQFSADILNLPNLLNKYWGIQKGTTTTQPLTFSKYDANGAPIYRMQNQGGVLYTKPYQDVISASSTWSLQLGLRYSF</sequence>
<dbReference type="SUPFAM" id="SSF49464">
    <property type="entry name" value="Carboxypeptidase regulatory domain-like"/>
    <property type="match status" value="1"/>
</dbReference>
<evidence type="ECO:0000259" key="8">
    <source>
        <dbReference type="Pfam" id="PF25183"/>
    </source>
</evidence>
<dbReference type="RefSeq" id="WP_149840896.1">
    <property type="nucleotide sequence ID" value="NZ_VUOC01000004.1"/>
</dbReference>
<dbReference type="InterPro" id="IPR036942">
    <property type="entry name" value="Beta-barrel_TonB_sf"/>
</dbReference>
<proteinExistence type="predicted"/>
<evidence type="ECO:0000256" key="5">
    <source>
        <dbReference type="ARBA" id="ARBA00023136"/>
    </source>
</evidence>
<dbReference type="SUPFAM" id="SSF56935">
    <property type="entry name" value="Porins"/>
    <property type="match status" value="1"/>
</dbReference>
<reference evidence="9 10" key="1">
    <citation type="submission" date="2019-09" db="EMBL/GenBank/DDBJ databases">
        <title>Chitinophaga ginsengihumi sp. nov., isolated from soil of ginseng rhizosphere.</title>
        <authorList>
            <person name="Lee J."/>
        </authorList>
    </citation>
    <scope>NUCLEOTIDE SEQUENCE [LARGE SCALE GENOMIC DNA]</scope>
    <source>
        <strain evidence="9 10">BN140078</strain>
    </source>
</reference>
<dbReference type="EMBL" id="VUOC01000004">
    <property type="protein sequence ID" value="KAA2239719.1"/>
    <property type="molecule type" value="Genomic_DNA"/>
</dbReference>
<dbReference type="InterPro" id="IPR057601">
    <property type="entry name" value="Oar-like_b-barrel"/>
</dbReference>
<organism evidence="9 10">
    <name type="scientific">Chitinophaga agrisoli</name>
    <dbReference type="NCBI Taxonomy" id="2607653"/>
    <lineage>
        <taxon>Bacteria</taxon>
        <taxon>Pseudomonadati</taxon>
        <taxon>Bacteroidota</taxon>
        <taxon>Chitinophagia</taxon>
        <taxon>Chitinophagales</taxon>
        <taxon>Chitinophagaceae</taxon>
        <taxon>Chitinophaga</taxon>
    </lineage>
</organism>
<dbReference type="Pfam" id="PF13620">
    <property type="entry name" value="CarboxypepD_reg"/>
    <property type="match status" value="1"/>
</dbReference>
<feature type="chain" id="PRO_5023059535" evidence="7">
    <location>
        <begin position="23"/>
        <end position="1104"/>
    </location>
</feature>
<reference evidence="9 10" key="2">
    <citation type="submission" date="2019-09" db="EMBL/GenBank/DDBJ databases">
        <authorList>
            <person name="Jin C."/>
        </authorList>
    </citation>
    <scope>NUCLEOTIDE SEQUENCE [LARGE SCALE GENOMIC DNA]</scope>
    <source>
        <strain evidence="9 10">BN140078</strain>
    </source>
</reference>
<feature type="signal peptide" evidence="7">
    <location>
        <begin position="1"/>
        <end position="22"/>
    </location>
</feature>
<evidence type="ECO:0000256" key="4">
    <source>
        <dbReference type="ARBA" id="ARBA00022692"/>
    </source>
</evidence>
<evidence type="ECO:0000256" key="3">
    <source>
        <dbReference type="ARBA" id="ARBA00022452"/>
    </source>
</evidence>
<protein>
    <submittedName>
        <fullName evidence="9">Cell envelope biogenesis protein OmpA</fullName>
    </submittedName>
</protein>
<dbReference type="Proteomes" id="UP000324611">
    <property type="component" value="Unassembled WGS sequence"/>
</dbReference>
<dbReference type="PANTHER" id="PTHR30069">
    <property type="entry name" value="TONB-DEPENDENT OUTER MEMBRANE RECEPTOR"/>
    <property type="match status" value="1"/>
</dbReference>
<dbReference type="Gene3D" id="2.60.40.1120">
    <property type="entry name" value="Carboxypeptidase-like, regulatory domain"/>
    <property type="match status" value="1"/>
</dbReference>
<dbReference type="GO" id="GO:0015344">
    <property type="term" value="F:siderophore uptake transmembrane transporter activity"/>
    <property type="evidence" value="ECO:0007669"/>
    <property type="project" value="TreeGrafter"/>
</dbReference>
<name>A0A5B2VNK2_9BACT</name>
<evidence type="ECO:0000256" key="2">
    <source>
        <dbReference type="ARBA" id="ARBA00022448"/>
    </source>
</evidence>
<evidence type="ECO:0000256" key="7">
    <source>
        <dbReference type="SAM" id="SignalP"/>
    </source>
</evidence>
<keyword evidence="10" id="KW-1185">Reference proteome</keyword>
<dbReference type="GO" id="GO:0009279">
    <property type="term" value="C:cell outer membrane"/>
    <property type="evidence" value="ECO:0007669"/>
    <property type="project" value="UniProtKB-SubCell"/>
</dbReference>
<keyword evidence="5" id="KW-0472">Membrane</keyword>
<keyword evidence="6" id="KW-0998">Cell outer membrane</keyword>
<dbReference type="InterPro" id="IPR039426">
    <property type="entry name" value="TonB-dep_rcpt-like"/>
</dbReference>
<gene>
    <name evidence="9" type="ORF">F0L74_26365</name>
</gene>
<feature type="domain" description="TonB-dependent transporter Oar-like beta-barrel" evidence="8">
    <location>
        <begin position="237"/>
        <end position="1042"/>
    </location>
</feature>
<keyword evidence="7" id="KW-0732">Signal</keyword>
<keyword evidence="3" id="KW-1134">Transmembrane beta strand</keyword>
<evidence type="ECO:0000313" key="9">
    <source>
        <dbReference type="EMBL" id="KAA2239719.1"/>
    </source>
</evidence>
<dbReference type="Gene3D" id="2.40.170.20">
    <property type="entry name" value="TonB-dependent receptor, beta-barrel domain"/>
    <property type="match status" value="1"/>
</dbReference>
<comment type="caution">
    <text evidence="9">The sequence shown here is derived from an EMBL/GenBank/DDBJ whole genome shotgun (WGS) entry which is preliminary data.</text>
</comment>
<accession>A0A5B2VNK2</accession>
<keyword evidence="4" id="KW-0812">Transmembrane</keyword>
<dbReference type="Pfam" id="PF25183">
    <property type="entry name" value="OMP_b-brl_4"/>
    <property type="match status" value="1"/>
</dbReference>
<dbReference type="AlphaFoldDB" id="A0A5B2VNK2"/>
<evidence type="ECO:0000313" key="10">
    <source>
        <dbReference type="Proteomes" id="UP000324611"/>
    </source>
</evidence>
<keyword evidence="2" id="KW-0813">Transport</keyword>
<comment type="subcellular location">
    <subcellularLocation>
        <location evidence="1">Cell outer membrane</location>
        <topology evidence="1">Multi-pass membrane protein</topology>
    </subcellularLocation>
</comment>
<evidence type="ECO:0000256" key="1">
    <source>
        <dbReference type="ARBA" id="ARBA00004571"/>
    </source>
</evidence>
<evidence type="ECO:0000256" key="6">
    <source>
        <dbReference type="ARBA" id="ARBA00023237"/>
    </source>
</evidence>
<dbReference type="PANTHER" id="PTHR30069:SF46">
    <property type="entry name" value="OAR PROTEIN"/>
    <property type="match status" value="1"/>
</dbReference>
<dbReference type="GO" id="GO:0044718">
    <property type="term" value="P:siderophore transmembrane transport"/>
    <property type="evidence" value="ECO:0007669"/>
    <property type="project" value="TreeGrafter"/>
</dbReference>
<dbReference type="InterPro" id="IPR008969">
    <property type="entry name" value="CarboxyPept-like_regulatory"/>
</dbReference>